<proteinExistence type="predicted"/>
<evidence type="ECO:0000256" key="1">
    <source>
        <dbReference type="SAM" id="MobiDB-lite"/>
    </source>
</evidence>
<feature type="compositionally biased region" description="Basic residues" evidence="1">
    <location>
        <begin position="28"/>
        <end position="46"/>
    </location>
</feature>
<sequence length="46" mass="5224">MESQGGKLTAPQMHCQITDKPTQTNKFPTKRAIKTKSSPRKNPRKK</sequence>
<reference evidence="2" key="1">
    <citation type="submission" date="2014-09" db="EMBL/GenBank/DDBJ databases">
        <authorList>
            <person name="Magalhaes I.L.F."/>
            <person name="Oliveira U."/>
            <person name="Santos F.R."/>
            <person name="Vidigal T.H.D.A."/>
            <person name="Brescovit A.D."/>
            <person name="Santos A.J."/>
        </authorList>
    </citation>
    <scope>NUCLEOTIDE SEQUENCE</scope>
    <source>
        <tissue evidence="2">Shoot tissue taken approximately 20 cm above the soil surface</tissue>
    </source>
</reference>
<protein>
    <submittedName>
        <fullName evidence="2">Uncharacterized protein</fullName>
    </submittedName>
</protein>
<dbReference type="EMBL" id="GBRH01215421">
    <property type="protein sequence ID" value="JAD82474.1"/>
    <property type="molecule type" value="Transcribed_RNA"/>
</dbReference>
<feature type="region of interest" description="Disordered" evidence="1">
    <location>
        <begin position="1"/>
        <end position="46"/>
    </location>
</feature>
<accession>A0A0A9D1J3</accession>
<name>A0A0A9D1J3_ARUDO</name>
<organism evidence="2">
    <name type="scientific">Arundo donax</name>
    <name type="common">Giant reed</name>
    <name type="synonym">Donax arundinaceus</name>
    <dbReference type="NCBI Taxonomy" id="35708"/>
    <lineage>
        <taxon>Eukaryota</taxon>
        <taxon>Viridiplantae</taxon>
        <taxon>Streptophyta</taxon>
        <taxon>Embryophyta</taxon>
        <taxon>Tracheophyta</taxon>
        <taxon>Spermatophyta</taxon>
        <taxon>Magnoliopsida</taxon>
        <taxon>Liliopsida</taxon>
        <taxon>Poales</taxon>
        <taxon>Poaceae</taxon>
        <taxon>PACMAD clade</taxon>
        <taxon>Arundinoideae</taxon>
        <taxon>Arundineae</taxon>
        <taxon>Arundo</taxon>
    </lineage>
</organism>
<reference evidence="2" key="2">
    <citation type="journal article" date="2015" name="Data Brief">
        <title>Shoot transcriptome of the giant reed, Arundo donax.</title>
        <authorList>
            <person name="Barrero R.A."/>
            <person name="Guerrero F.D."/>
            <person name="Moolhuijzen P."/>
            <person name="Goolsby J.A."/>
            <person name="Tidwell J."/>
            <person name="Bellgard S.E."/>
            <person name="Bellgard M.I."/>
        </authorList>
    </citation>
    <scope>NUCLEOTIDE SEQUENCE</scope>
    <source>
        <tissue evidence="2">Shoot tissue taken approximately 20 cm above the soil surface</tissue>
    </source>
</reference>
<dbReference type="AlphaFoldDB" id="A0A0A9D1J3"/>
<evidence type="ECO:0000313" key="2">
    <source>
        <dbReference type="EMBL" id="JAD82474.1"/>
    </source>
</evidence>